<dbReference type="InterPro" id="IPR045108">
    <property type="entry name" value="TXNDC17-like"/>
</dbReference>
<evidence type="ECO:0000259" key="2">
    <source>
        <dbReference type="Pfam" id="PF06110"/>
    </source>
</evidence>
<name>A0AA35LQI3_9HYPO</name>
<dbReference type="EMBL" id="CABFNP030000464">
    <property type="protein sequence ID" value="CAI6025528.1"/>
    <property type="molecule type" value="Genomic_DNA"/>
</dbReference>
<dbReference type="SUPFAM" id="SSF52833">
    <property type="entry name" value="Thioredoxin-like"/>
    <property type="match status" value="1"/>
</dbReference>
<feature type="domain" description="Thioredoxin" evidence="2">
    <location>
        <begin position="17"/>
        <end position="117"/>
    </location>
</feature>
<dbReference type="PANTHER" id="PTHR12452:SF0">
    <property type="entry name" value="THIOREDOXIN DOMAIN-CONTAINING PROTEIN 17"/>
    <property type="match status" value="1"/>
</dbReference>
<reference evidence="3" key="1">
    <citation type="submission" date="2023-01" db="EMBL/GenBank/DDBJ databases">
        <authorList>
            <person name="Piombo E."/>
        </authorList>
    </citation>
    <scope>NUCLEOTIDE SEQUENCE</scope>
</reference>
<evidence type="ECO:0000256" key="1">
    <source>
        <dbReference type="ARBA" id="ARBA00008987"/>
    </source>
</evidence>
<evidence type="ECO:0000313" key="4">
    <source>
        <dbReference type="Proteomes" id="UP001160390"/>
    </source>
</evidence>
<organism evidence="3 4">
    <name type="scientific">Clonostachys chloroleuca</name>
    <dbReference type="NCBI Taxonomy" id="1926264"/>
    <lineage>
        <taxon>Eukaryota</taxon>
        <taxon>Fungi</taxon>
        <taxon>Dikarya</taxon>
        <taxon>Ascomycota</taxon>
        <taxon>Pezizomycotina</taxon>
        <taxon>Sordariomycetes</taxon>
        <taxon>Hypocreomycetidae</taxon>
        <taxon>Hypocreales</taxon>
        <taxon>Bionectriaceae</taxon>
        <taxon>Clonostachys</taxon>
    </lineage>
</organism>
<gene>
    <name evidence="3" type="ORF">CCHLO57077_00014013</name>
</gene>
<dbReference type="Proteomes" id="UP001160390">
    <property type="component" value="Unassembled WGS sequence"/>
</dbReference>
<dbReference type="InterPro" id="IPR010357">
    <property type="entry name" value="TXNDC17_dom"/>
</dbReference>
<sequence>MPILKGFSLPDSESALAVSQDKPLFVVFLSPDDPETKQPWCSDVRAALPLLNQTFSGPSNPEAAYIEVGPRIEQLDTLTASCGNRYKKPDNYFRTKWNIHNIPTVVRYELRDGKIQEIGRLIENEVIENNNLQSLVSR</sequence>
<dbReference type="GO" id="GO:0047134">
    <property type="term" value="F:protein-disulfide reductase [NAD(P)H] activity"/>
    <property type="evidence" value="ECO:0007669"/>
    <property type="project" value="InterPro"/>
</dbReference>
<dbReference type="InterPro" id="IPR036249">
    <property type="entry name" value="Thioredoxin-like_sf"/>
</dbReference>
<dbReference type="PANTHER" id="PTHR12452">
    <property type="entry name" value="42-9-9 PROTEIN-RELATED"/>
    <property type="match status" value="1"/>
</dbReference>
<dbReference type="Gene3D" id="3.40.30.10">
    <property type="entry name" value="Glutaredoxin"/>
    <property type="match status" value="1"/>
</dbReference>
<dbReference type="Pfam" id="PF06110">
    <property type="entry name" value="TXD17-like_Trx"/>
    <property type="match status" value="1"/>
</dbReference>
<comment type="similarity">
    <text evidence="1">Belongs to the thioredoxin family.</text>
</comment>
<evidence type="ECO:0000313" key="3">
    <source>
        <dbReference type="EMBL" id="CAI6025528.1"/>
    </source>
</evidence>
<keyword evidence="4" id="KW-1185">Reference proteome</keyword>
<protein>
    <recommendedName>
        <fullName evidence="2">Thioredoxin domain-containing protein</fullName>
    </recommendedName>
</protein>
<comment type="caution">
    <text evidence="3">The sequence shown here is derived from an EMBL/GenBank/DDBJ whole genome shotgun (WGS) entry which is preliminary data.</text>
</comment>
<proteinExistence type="inferred from homology"/>
<dbReference type="GO" id="GO:0005829">
    <property type="term" value="C:cytosol"/>
    <property type="evidence" value="ECO:0007669"/>
    <property type="project" value="TreeGrafter"/>
</dbReference>
<accession>A0AA35LQI3</accession>
<dbReference type="AlphaFoldDB" id="A0AA35LQI3"/>